<dbReference type="GeneID" id="110090225"/>
<dbReference type="OrthoDB" id="9447782at2759"/>
<dbReference type="KEGG" id="pvt:110090225"/>
<organism evidence="2 3">
    <name type="scientific">Pogona vitticeps</name>
    <name type="common">central bearded dragon</name>
    <dbReference type="NCBI Taxonomy" id="103695"/>
    <lineage>
        <taxon>Eukaryota</taxon>
        <taxon>Metazoa</taxon>
        <taxon>Chordata</taxon>
        <taxon>Craniata</taxon>
        <taxon>Vertebrata</taxon>
        <taxon>Euteleostomi</taxon>
        <taxon>Lepidosauria</taxon>
        <taxon>Squamata</taxon>
        <taxon>Bifurcata</taxon>
        <taxon>Unidentata</taxon>
        <taxon>Episquamata</taxon>
        <taxon>Toxicofera</taxon>
        <taxon>Iguania</taxon>
        <taxon>Acrodonta</taxon>
        <taxon>Agamidae</taxon>
        <taxon>Amphibolurinae</taxon>
        <taxon>Pogona</taxon>
    </lineage>
</organism>
<feature type="compositionally biased region" description="Basic and acidic residues" evidence="1">
    <location>
        <begin position="217"/>
        <end position="234"/>
    </location>
</feature>
<protein>
    <submittedName>
        <fullName evidence="3">Uncharacterized protein isoform X1</fullName>
    </submittedName>
</protein>
<dbReference type="RefSeq" id="XP_020669464.2">
    <property type="nucleotide sequence ID" value="XM_020813805.2"/>
</dbReference>
<feature type="region of interest" description="Disordered" evidence="1">
    <location>
        <begin position="151"/>
        <end position="252"/>
    </location>
</feature>
<name>A0A6J0VFJ5_9SAUR</name>
<accession>A0A6J0VFJ5</accession>
<keyword evidence="2" id="KW-1185">Reference proteome</keyword>
<sequence>MGCSGERETIPAAPTSCLLPPPPPWQPLAPPKGPRRSLPRDGEAGGSTLTFVTGVQRKAVADKRGRVESPKGTMAWTVTGNATPSSPPPLRVTHSGKGEGRKAPAPSCPPCERQTGCASGEGLLAGRQAGRQAASGALAATMTNSRRFHRSYSLRAPKAPVLLDLAPGDGYDPLEGGEPAWGPGEDRGRRTPRKGESSGAQRGPRAPQGRWARKAASLREGKAHRRKEEGREEATGLPAATQGDAVAHSVVPSGDDGQLLLAEDWDGVGGRMQKCKKQVHRALRRGWEAFVTNVYSLTLSSPARPLAAGPLPSPQVGTR</sequence>
<evidence type="ECO:0000313" key="3">
    <source>
        <dbReference type="RefSeq" id="XP_020669464.2"/>
    </source>
</evidence>
<dbReference type="InParanoid" id="A0A6J0VFJ5"/>
<dbReference type="Proteomes" id="UP001652642">
    <property type="component" value="Chromosome 15"/>
</dbReference>
<evidence type="ECO:0000313" key="2">
    <source>
        <dbReference type="Proteomes" id="UP001652642"/>
    </source>
</evidence>
<dbReference type="AlphaFoldDB" id="A0A6J0VFJ5"/>
<reference evidence="3" key="1">
    <citation type="submission" date="2025-08" db="UniProtKB">
        <authorList>
            <consortium name="RefSeq"/>
        </authorList>
    </citation>
    <scope>IDENTIFICATION</scope>
</reference>
<feature type="compositionally biased region" description="Basic and acidic residues" evidence="1">
    <location>
        <begin position="59"/>
        <end position="69"/>
    </location>
</feature>
<feature type="compositionally biased region" description="Pro residues" evidence="1">
    <location>
        <begin position="19"/>
        <end position="32"/>
    </location>
</feature>
<proteinExistence type="predicted"/>
<evidence type="ECO:0000256" key="1">
    <source>
        <dbReference type="SAM" id="MobiDB-lite"/>
    </source>
</evidence>
<feature type="region of interest" description="Disordered" evidence="1">
    <location>
        <begin position="1"/>
        <end position="113"/>
    </location>
</feature>
<gene>
    <name evidence="3" type="primary">LOC110090225</name>
</gene>
<feature type="compositionally biased region" description="Basic and acidic residues" evidence="1">
    <location>
        <begin position="184"/>
        <end position="196"/>
    </location>
</feature>